<feature type="transmembrane region" description="Helical" evidence="6">
    <location>
        <begin position="7"/>
        <end position="28"/>
    </location>
</feature>
<accession>A0A8D5G6V4</accession>
<feature type="region of interest" description="Disordered" evidence="5">
    <location>
        <begin position="449"/>
        <end position="473"/>
    </location>
</feature>
<feature type="transmembrane region" description="Helical" evidence="6">
    <location>
        <begin position="57"/>
        <end position="74"/>
    </location>
</feature>
<evidence type="ECO:0000256" key="6">
    <source>
        <dbReference type="SAM" id="Phobius"/>
    </source>
</evidence>
<keyword evidence="4 6" id="KW-0472">Membrane</keyword>
<dbReference type="EMBL" id="AP024110">
    <property type="protein sequence ID" value="BCM24247.1"/>
    <property type="molecule type" value="Genomic_DNA"/>
</dbReference>
<feature type="transmembrane region" description="Helical" evidence="6">
    <location>
        <begin position="393"/>
        <end position="411"/>
    </location>
</feature>
<evidence type="ECO:0000313" key="9">
    <source>
        <dbReference type="Proteomes" id="UP000826722"/>
    </source>
</evidence>
<dbReference type="PANTHER" id="PTHR37422:SF13">
    <property type="entry name" value="LIPOPOLYSACCHARIDE BIOSYNTHESIS PROTEIN PA4999-RELATED"/>
    <property type="match status" value="1"/>
</dbReference>
<sequence>MNLKLMLYGLGLIGVSFIAGLFAVVYSSLAGEKILLLAGLPALLALGVFLALDKTKLFILILFFRSAADIIFATASFGSFGIGGLINLLVIVIALMFVLERPSGFTKLMASIWLPLLFIAILSISYTPDIGGALKTLNALLTYFSVFVIAFYLVKDKSDYKYFINLILLSSILPVLYAFVDIGLHFGHMGNGDNRLKSTFGHANIFAFYLVLVISLLFYKIKSTAMELSQFIKIGFFFYMLVLMGLLLLTQTRSAWGACLFTFAIYGLIFERRYLVYLMLSGFFALLIPSVRDRVLDLGAGNEYVQYAKLNSFAWRKLLWQSALDWMEPVRYVFGYGLESFKYRCTDFFPGGISFGAHSIFIQWFFETGIVGILTAVWMYFKMIFTLKDGLKSDRVGTVITLLIIAGYMMEAYSDNILVYLSFNWYFWFFMGASCALVISERNKIAPTNDDSGVSDSAAPEKKNRFSTRGLAR</sequence>
<evidence type="ECO:0000313" key="8">
    <source>
        <dbReference type="EMBL" id="BCM24247.1"/>
    </source>
</evidence>
<evidence type="ECO:0000259" key="7">
    <source>
        <dbReference type="Pfam" id="PF04932"/>
    </source>
</evidence>
<feature type="transmembrane region" description="Helical" evidence="6">
    <location>
        <begin position="254"/>
        <end position="269"/>
    </location>
</feature>
<feature type="transmembrane region" description="Helical" evidence="6">
    <location>
        <begin position="34"/>
        <end position="52"/>
    </location>
</feature>
<evidence type="ECO:0000256" key="4">
    <source>
        <dbReference type="ARBA" id="ARBA00023136"/>
    </source>
</evidence>
<gene>
    <name evidence="8" type="ORF">ZMTM_05060</name>
</gene>
<dbReference type="AlphaFoldDB" id="A0A8D5G6V4"/>
<name>A0A8D5G6V4_9PROT</name>
<dbReference type="InterPro" id="IPR051533">
    <property type="entry name" value="WaaL-like"/>
</dbReference>
<feature type="transmembrane region" description="Helical" evidence="6">
    <location>
        <begin position="132"/>
        <end position="153"/>
    </location>
</feature>
<comment type="subcellular location">
    <subcellularLocation>
        <location evidence="1">Membrane</location>
        <topology evidence="1">Multi-pass membrane protein</topology>
    </subcellularLocation>
</comment>
<feature type="transmembrane region" description="Helical" evidence="6">
    <location>
        <begin position="200"/>
        <end position="219"/>
    </location>
</feature>
<dbReference type="KEGG" id="mpau:ZMTM_05060"/>
<evidence type="ECO:0000256" key="1">
    <source>
        <dbReference type="ARBA" id="ARBA00004141"/>
    </source>
</evidence>
<dbReference type="InterPro" id="IPR007016">
    <property type="entry name" value="O-antigen_ligase-rel_domated"/>
</dbReference>
<evidence type="ECO:0000256" key="3">
    <source>
        <dbReference type="ARBA" id="ARBA00022989"/>
    </source>
</evidence>
<feature type="transmembrane region" description="Helical" evidence="6">
    <location>
        <begin position="274"/>
        <end position="291"/>
    </location>
</feature>
<dbReference type="PANTHER" id="PTHR37422">
    <property type="entry name" value="TEICHURONIC ACID BIOSYNTHESIS PROTEIN TUAE"/>
    <property type="match status" value="1"/>
</dbReference>
<feature type="transmembrane region" description="Helical" evidence="6">
    <location>
        <begin position="360"/>
        <end position="381"/>
    </location>
</feature>
<evidence type="ECO:0000256" key="5">
    <source>
        <dbReference type="SAM" id="MobiDB-lite"/>
    </source>
</evidence>
<dbReference type="Pfam" id="PF04932">
    <property type="entry name" value="Wzy_C"/>
    <property type="match status" value="1"/>
</dbReference>
<feature type="transmembrane region" description="Helical" evidence="6">
    <location>
        <begin position="417"/>
        <end position="439"/>
    </location>
</feature>
<keyword evidence="2 6" id="KW-0812">Transmembrane</keyword>
<keyword evidence="3 6" id="KW-1133">Transmembrane helix</keyword>
<organism evidence="8 9">
    <name type="scientific">Methyloradius palustris</name>
    <dbReference type="NCBI Taxonomy" id="2778876"/>
    <lineage>
        <taxon>Bacteria</taxon>
        <taxon>Pseudomonadati</taxon>
        <taxon>Pseudomonadota</taxon>
        <taxon>Betaproteobacteria</taxon>
        <taxon>Nitrosomonadales</taxon>
        <taxon>Methylophilaceae</taxon>
        <taxon>Methyloradius</taxon>
    </lineage>
</organism>
<reference evidence="8" key="1">
    <citation type="journal article" date="2021" name="Arch. Microbiol.">
        <title>Methyloradius palustris gen. nov., sp. nov., a methanol-oxidizing bacterium isolated from snow.</title>
        <authorList>
            <person name="Miyadera T."/>
            <person name="Kojima H."/>
            <person name="Fukui M."/>
        </authorList>
    </citation>
    <scope>NUCLEOTIDE SEQUENCE</scope>
    <source>
        <strain evidence="8">Zm11</strain>
    </source>
</reference>
<feature type="domain" description="O-antigen ligase-related" evidence="7">
    <location>
        <begin position="239"/>
        <end position="375"/>
    </location>
</feature>
<feature type="transmembrane region" description="Helical" evidence="6">
    <location>
        <begin position="80"/>
        <end position="99"/>
    </location>
</feature>
<proteinExistence type="predicted"/>
<protein>
    <recommendedName>
        <fullName evidence="7">O-antigen ligase-related domain-containing protein</fullName>
    </recommendedName>
</protein>
<feature type="transmembrane region" description="Helical" evidence="6">
    <location>
        <begin position="108"/>
        <end position="126"/>
    </location>
</feature>
<dbReference type="RefSeq" id="WP_221764796.1">
    <property type="nucleotide sequence ID" value="NZ_AP024110.1"/>
</dbReference>
<feature type="transmembrane region" description="Helical" evidence="6">
    <location>
        <begin position="162"/>
        <end position="180"/>
    </location>
</feature>
<keyword evidence="9" id="KW-1185">Reference proteome</keyword>
<dbReference type="GO" id="GO:0016020">
    <property type="term" value="C:membrane"/>
    <property type="evidence" value="ECO:0007669"/>
    <property type="project" value="UniProtKB-SubCell"/>
</dbReference>
<evidence type="ECO:0000256" key="2">
    <source>
        <dbReference type="ARBA" id="ARBA00022692"/>
    </source>
</evidence>
<feature type="transmembrane region" description="Helical" evidence="6">
    <location>
        <begin position="231"/>
        <end position="248"/>
    </location>
</feature>
<dbReference type="Proteomes" id="UP000826722">
    <property type="component" value="Chromosome"/>
</dbReference>